<evidence type="ECO:0000256" key="2">
    <source>
        <dbReference type="ARBA" id="ARBA00022741"/>
    </source>
</evidence>
<dbReference type="InterPro" id="IPR027417">
    <property type="entry name" value="P-loop_NTPase"/>
</dbReference>
<gene>
    <name evidence="6" type="ORF">GCM10012287_41000</name>
</gene>
<dbReference type="RefSeq" id="WP_189038632.1">
    <property type="nucleotide sequence ID" value="NZ_BMMP01000013.1"/>
</dbReference>
<dbReference type="SUPFAM" id="SSF52540">
    <property type="entry name" value="P-loop containing nucleoside triphosphate hydrolases"/>
    <property type="match status" value="1"/>
</dbReference>
<comment type="caution">
    <text evidence="6">The sequence shown here is derived from an EMBL/GenBank/DDBJ whole genome shotgun (WGS) entry which is preliminary data.</text>
</comment>
<evidence type="ECO:0000313" key="6">
    <source>
        <dbReference type="EMBL" id="GGO53708.1"/>
    </source>
</evidence>
<keyword evidence="3 6" id="KW-0067">ATP-binding</keyword>
<sequence length="284" mass="29537">MLTLSHLTRRYGSLTAVDDVSLRLPAGARHAVIGPNGAGKTTLLNLVAGTARPDSGRILLTPPGCPGEGNPAEGSGTAKAAQAADITRTTAARRSRLGIARSYQQPSVIAGLSVLDNVVLAAWRHHREGRAAWRRPSAGRRLRETALAGLETVGLAGLADRQAGELSHGQRRMLDLAAALAGKPRLLLLDEPAAGLTDRDIGRLVTLLRDIPTDVALLLVEHHIEVVTALADTVTVLAAGRVLVSGGTRDALARPEVREIYLDAVPASAETPAGCSAPPTGPRG</sequence>
<reference evidence="7" key="1">
    <citation type="journal article" date="2019" name="Int. J. Syst. Evol. Microbiol.">
        <title>The Global Catalogue of Microorganisms (GCM) 10K type strain sequencing project: providing services to taxonomists for standard genome sequencing and annotation.</title>
        <authorList>
            <consortium name="The Broad Institute Genomics Platform"/>
            <consortium name="The Broad Institute Genome Sequencing Center for Infectious Disease"/>
            <person name="Wu L."/>
            <person name="Ma J."/>
        </authorList>
    </citation>
    <scope>NUCLEOTIDE SEQUENCE [LARGE SCALE GENOMIC DNA]</scope>
    <source>
        <strain evidence="7">CGMCC 4.7178</strain>
    </source>
</reference>
<evidence type="ECO:0000256" key="3">
    <source>
        <dbReference type="ARBA" id="ARBA00022840"/>
    </source>
</evidence>
<feature type="domain" description="ABC transporter" evidence="5">
    <location>
        <begin position="2"/>
        <end position="264"/>
    </location>
</feature>
<evidence type="ECO:0000259" key="5">
    <source>
        <dbReference type="PROSITE" id="PS50893"/>
    </source>
</evidence>
<dbReference type="InterPro" id="IPR003593">
    <property type="entry name" value="AAA+_ATPase"/>
</dbReference>
<dbReference type="Pfam" id="PF00005">
    <property type="entry name" value="ABC_tran"/>
    <property type="match status" value="1"/>
</dbReference>
<dbReference type="Proteomes" id="UP000631535">
    <property type="component" value="Unassembled WGS sequence"/>
</dbReference>
<evidence type="ECO:0000313" key="7">
    <source>
        <dbReference type="Proteomes" id="UP000631535"/>
    </source>
</evidence>
<organism evidence="6 7">
    <name type="scientific">Streptomyces daqingensis</name>
    <dbReference type="NCBI Taxonomy" id="1472640"/>
    <lineage>
        <taxon>Bacteria</taxon>
        <taxon>Bacillati</taxon>
        <taxon>Actinomycetota</taxon>
        <taxon>Actinomycetes</taxon>
        <taxon>Kitasatosporales</taxon>
        <taxon>Streptomycetaceae</taxon>
        <taxon>Streptomyces</taxon>
    </lineage>
</organism>
<keyword evidence="7" id="KW-1185">Reference proteome</keyword>
<accession>A0ABQ2ML43</accession>
<dbReference type="EMBL" id="BMMP01000013">
    <property type="protein sequence ID" value="GGO53708.1"/>
    <property type="molecule type" value="Genomic_DNA"/>
</dbReference>
<dbReference type="PROSITE" id="PS50893">
    <property type="entry name" value="ABC_TRANSPORTER_2"/>
    <property type="match status" value="1"/>
</dbReference>
<dbReference type="InterPro" id="IPR003439">
    <property type="entry name" value="ABC_transporter-like_ATP-bd"/>
</dbReference>
<dbReference type="InterPro" id="IPR017871">
    <property type="entry name" value="ABC_transporter-like_CS"/>
</dbReference>
<keyword evidence="2" id="KW-0547">Nucleotide-binding</keyword>
<name>A0ABQ2ML43_9ACTN</name>
<dbReference type="GO" id="GO:0005524">
    <property type="term" value="F:ATP binding"/>
    <property type="evidence" value="ECO:0007669"/>
    <property type="project" value="UniProtKB-KW"/>
</dbReference>
<dbReference type="PANTHER" id="PTHR45772:SF9">
    <property type="entry name" value="CONSERVED COMPONENT OF ABC TRANSPORTER FOR NATURAL AMINO ACIDS"/>
    <property type="match status" value="1"/>
</dbReference>
<evidence type="ECO:0000256" key="1">
    <source>
        <dbReference type="ARBA" id="ARBA00022448"/>
    </source>
</evidence>
<keyword evidence="1" id="KW-0813">Transport</keyword>
<protein>
    <submittedName>
        <fullName evidence="6">ABC transporter ATP-binding protein</fullName>
    </submittedName>
</protein>
<dbReference type="PANTHER" id="PTHR45772">
    <property type="entry name" value="CONSERVED COMPONENT OF ABC TRANSPORTER FOR NATURAL AMINO ACIDS-RELATED"/>
    <property type="match status" value="1"/>
</dbReference>
<dbReference type="CDD" id="cd03219">
    <property type="entry name" value="ABC_Mj1267_LivG_branched"/>
    <property type="match status" value="1"/>
</dbReference>
<evidence type="ECO:0000256" key="4">
    <source>
        <dbReference type="SAM" id="MobiDB-lite"/>
    </source>
</evidence>
<feature type="region of interest" description="Disordered" evidence="4">
    <location>
        <begin position="67"/>
        <end position="86"/>
    </location>
</feature>
<dbReference type="SMART" id="SM00382">
    <property type="entry name" value="AAA"/>
    <property type="match status" value="1"/>
</dbReference>
<dbReference type="PROSITE" id="PS00211">
    <property type="entry name" value="ABC_TRANSPORTER_1"/>
    <property type="match status" value="1"/>
</dbReference>
<dbReference type="Gene3D" id="3.40.50.300">
    <property type="entry name" value="P-loop containing nucleotide triphosphate hydrolases"/>
    <property type="match status" value="1"/>
</dbReference>
<proteinExistence type="predicted"/>
<dbReference type="InterPro" id="IPR051120">
    <property type="entry name" value="ABC_AA/LPS_Transport"/>
</dbReference>